<comment type="caution">
    <text evidence="2">The sequence shown here is derived from an EMBL/GenBank/DDBJ whole genome shotgun (WGS) entry which is preliminary data.</text>
</comment>
<dbReference type="SUPFAM" id="SSF48403">
    <property type="entry name" value="Ankyrin repeat"/>
    <property type="match status" value="1"/>
</dbReference>
<feature type="compositionally biased region" description="Basic and acidic residues" evidence="1">
    <location>
        <begin position="223"/>
        <end position="247"/>
    </location>
</feature>
<proteinExistence type="predicted"/>
<dbReference type="Gene3D" id="1.25.40.20">
    <property type="entry name" value="Ankyrin repeat-containing domain"/>
    <property type="match status" value="1"/>
</dbReference>
<dbReference type="InterPro" id="IPR036770">
    <property type="entry name" value="Ankyrin_rpt-contain_sf"/>
</dbReference>
<reference evidence="2 3" key="1">
    <citation type="journal article" date="2019" name="Microbiol. Resour. Announc.">
        <title>High-quality draft genome sequence of Fusarium oxysporum f. sp. cubense strain 160527, a causal agent of Panama disease.</title>
        <authorList>
            <person name="Asai S."/>
            <person name="Ayukawa Y."/>
            <person name="Gan P."/>
            <person name="Masuda S."/>
            <person name="Komatsu K."/>
            <person name="Shirasu K."/>
            <person name="Arie T."/>
        </authorList>
    </citation>
    <scope>NUCLEOTIDE SEQUENCE [LARGE SCALE GENOMIC DNA]</scope>
    <source>
        <strain evidence="2 3">160527</strain>
    </source>
</reference>
<evidence type="ECO:0000256" key="1">
    <source>
        <dbReference type="SAM" id="MobiDB-lite"/>
    </source>
</evidence>
<dbReference type="Proteomes" id="UP000320707">
    <property type="component" value="Unassembled WGS sequence"/>
</dbReference>
<sequence>MPLSISPSDFLGRPSTYLSLEVDCLEPLDPLSVFLSKHGDLEYSRQTMLSPLSLAALENQTDVVHFLKRFQEEDAQTDLDLALFLANCQGHREMAILLESLKANPARESSPNGLHGAAWRGLNKQISDYIIKDGASPDVTDGSSATPVIYAILGPQDEQGAWETIKLLFQLEASPFARFGSQDLSYAEIARKEGKKHLAQKLEEACPSPTILNSSRESSCTPRGDKEIQPRNKRPREDSEVDGGAKRACRVERCASEADISVS</sequence>
<feature type="compositionally biased region" description="Polar residues" evidence="1">
    <location>
        <begin position="210"/>
        <end position="221"/>
    </location>
</feature>
<dbReference type="AlphaFoldDB" id="A0A559L1G2"/>
<gene>
    <name evidence="2" type="ORF">Focb16_v009847</name>
</gene>
<feature type="region of interest" description="Disordered" evidence="1">
    <location>
        <begin position="208"/>
        <end position="247"/>
    </location>
</feature>
<name>A0A559L1G2_FUSOC</name>
<accession>A0A559L1G2</accession>
<evidence type="ECO:0000313" key="3">
    <source>
        <dbReference type="Proteomes" id="UP000320707"/>
    </source>
</evidence>
<dbReference type="EMBL" id="SRMI01000007">
    <property type="protein sequence ID" value="TVY66564.1"/>
    <property type="molecule type" value="Genomic_DNA"/>
</dbReference>
<evidence type="ECO:0000313" key="2">
    <source>
        <dbReference type="EMBL" id="TVY66564.1"/>
    </source>
</evidence>
<protein>
    <submittedName>
        <fullName evidence="2">Uncharacterized protein</fullName>
    </submittedName>
</protein>
<organism evidence="2 3">
    <name type="scientific">Fusarium oxysporum f. sp. cubense</name>
    <dbReference type="NCBI Taxonomy" id="61366"/>
    <lineage>
        <taxon>Eukaryota</taxon>
        <taxon>Fungi</taxon>
        <taxon>Dikarya</taxon>
        <taxon>Ascomycota</taxon>
        <taxon>Pezizomycotina</taxon>
        <taxon>Sordariomycetes</taxon>
        <taxon>Hypocreomycetidae</taxon>
        <taxon>Hypocreales</taxon>
        <taxon>Nectriaceae</taxon>
        <taxon>Fusarium</taxon>
        <taxon>Fusarium oxysporum species complex</taxon>
    </lineage>
</organism>